<dbReference type="InterPro" id="IPR027598">
    <property type="entry name" value="Amphi-Trp_dom"/>
</dbReference>
<reference evidence="2" key="1">
    <citation type="journal article" date="2020" name="mSystems">
        <title>Genome- and Community-Level Interaction Insights into Carbon Utilization and Element Cycling Functions of Hydrothermarchaeota in Hydrothermal Sediment.</title>
        <authorList>
            <person name="Zhou Z."/>
            <person name="Liu Y."/>
            <person name="Xu W."/>
            <person name="Pan J."/>
            <person name="Luo Z.H."/>
            <person name="Li M."/>
        </authorList>
    </citation>
    <scope>NUCLEOTIDE SEQUENCE [LARGE SCALE GENOMIC DNA]</scope>
    <source>
        <strain evidence="2">SpSt-605</strain>
    </source>
</reference>
<dbReference type="NCBIfam" id="TIGR04354">
    <property type="entry name" value="amphi-Trp"/>
    <property type="match status" value="1"/>
</dbReference>
<comment type="caution">
    <text evidence="2">The sequence shown here is derived from an EMBL/GenBank/DDBJ whole genome shotgun (WGS) entry which is preliminary data.</text>
</comment>
<accession>A0A832LX18</accession>
<dbReference type="AlphaFoldDB" id="A0A832LX18"/>
<dbReference type="Pfam" id="PF20068">
    <property type="entry name" value="Amphi-Trp"/>
    <property type="match status" value="1"/>
</dbReference>
<protein>
    <submittedName>
        <fullName evidence="2">Amphi-Trp domain-containing protein</fullName>
    </submittedName>
</protein>
<evidence type="ECO:0000313" key="2">
    <source>
        <dbReference type="EMBL" id="HGV54835.1"/>
    </source>
</evidence>
<gene>
    <name evidence="2" type="ORF">ENT73_01930</name>
</gene>
<name>A0A832LX18_9BACT</name>
<feature type="domain" description="Amphi-Trp" evidence="1">
    <location>
        <begin position="6"/>
        <end position="67"/>
    </location>
</feature>
<evidence type="ECO:0000259" key="1">
    <source>
        <dbReference type="Pfam" id="PF20068"/>
    </source>
</evidence>
<proteinExistence type="predicted"/>
<dbReference type="EMBL" id="DSZU01000029">
    <property type="protein sequence ID" value="HGV54835.1"/>
    <property type="molecule type" value="Genomic_DNA"/>
</dbReference>
<organism evidence="2">
    <name type="scientific">Caldimicrobium thiodismutans</name>
    <dbReference type="NCBI Taxonomy" id="1653476"/>
    <lineage>
        <taxon>Bacteria</taxon>
        <taxon>Pseudomonadati</taxon>
        <taxon>Thermodesulfobacteriota</taxon>
        <taxon>Thermodesulfobacteria</taxon>
        <taxon>Thermodesulfobacteriales</taxon>
        <taxon>Thermodesulfobacteriaceae</taxon>
        <taxon>Caldimicrobium</taxon>
    </lineage>
</organism>
<sequence>MAGKEKIERKLTKAEFVEYLRNLVAQVEQGYVMIGEKKIDLPEEFELELKYKEEENKREVEWEIEWNI</sequence>